<gene>
    <name evidence="2" type="ORF">FLO80_19325</name>
</gene>
<feature type="domain" description="HTH cro/C1-type" evidence="1">
    <location>
        <begin position="11"/>
        <end position="65"/>
    </location>
</feature>
<keyword evidence="3" id="KW-1185">Reference proteome</keyword>
<reference evidence="2 3" key="1">
    <citation type="submission" date="2019-07" db="EMBL/GenBank/DDBJ databases">
        <title>Aquicoccus porphyridii gen. nov., sp. nov., isolated from a small marine red alga, Porphyridium marinum.</title>
        <authorList>
            <person name="Liu L."/>
        </authorList>
    </citation>
    <scope>NUCLEOTIDE SEQUENCE [LARGE SCALE GENOMIC DNA]</scope>
    <source>
        <strain evidence="2 3">L1 8-17</strain>
    </source>
</reference>
<dbReference type="Pfam" id="PF17765">
    <property type="entry name" value="MLTR_LBD"/>
    <property type="match status" value="1"/>
</dbReference>
<dbReference type="Gene3D" id="1.10.260.40">
    <property type="entry name" value="lambda repressor-like DNA-binding domains"/>
    <property type="match status" value="1"/>
</dbReference>
<dbReference type="InterPro" id="IPR010982">
    <property type="entry name" value="Lambda_DNA-bd_dom_sf"/>
</dbReference>
<dbReference type="Gene3D" id="3.30.450.180">
    <property type="match status" value="1"/>
</dbReference>
<evidence type="ECO:0000313" key="3">
    <source>
        <dbReference type="Proteomes" id="UP000325291"/>
    </source>
</evidence>
<evidence type="ECO:0000313" key="2">
    <source>
        <dbReference type="EMBL" id="KAA0909903.1"/>
    </source>
</evidence>
<dbReference type="PANTHER" id="PTHR35010">
    <property type="entry name" value="BLL4672 PROTEIN-RELATED"/>
    <property type="match status" value="1"/>
</dbReference>
<dbReference type="Proteomes" id="UP000325291">
    <property type="component" value="Unassembled WGS sequence"/>
</dbReference>
<dbReference type="SMART" id="SM00530">
    <property type="entry name" value="HTH_XRE"/>
    <property type="match status" value="1"/>
</dbReference>
<comment type="caution">
    <text evidence="2">The sequence shown here is derived from an EMBL/GenBank/DDBJ whole genome shotgun (WGS) entry which is preliminary data.</text>
</comment>
<protein>
    <submittedName>
        <fullName evidence="2">Helix-turn-helix transcriptional regulator</fullName>
    </submittedName>
</protein>
<organism evidence="2 3">
    <name type="scientific">Aquicoccus porphyridii</name>
    <dbReference type="NCBI Taxonomy" id="1852029"/>
    <lineage>
        <taxon>Bacteria</taxon>
        <taxon>Pseudomonadati</taxon>
        <taxon>Pseudomonadota</taxon>
        <taxon>Alphaproteobacteria</taxon>
        <taxon>Rhodobacterales</taxon>
        <taxon>Paracoccaceae</taxon>
        <taxon>Aquicoccus</taxon>
    </lineage>
</organism>
<dbReference type="Pfam" id="PF13560">
    <property type="entry name" value="HTH_31"/>
    <property type="match status" value="1"/>
</dbReference>
<dbReference type="AlphaFoldDB" id="A0A5A9YY15"/>
<dbReference type="InterPro" id="IPR001387">
    <property type="entry name" value="Cro/C1-type_HTH"/>
</dbReference>
<dbReference type="PANTHER" id="PTHR35010:SF4">
    <property type="entry name" value="BLL5781 PROTEIN"/>
    <property type="match status" value="1"/>
</dbReference>
<dbReference type="GO" id="GO:0003677">
    <property type="term" value="F:DNA binding"/>
    <property type="evidence" value="ECO:0007669"/>
    <property type="project" value="InterPro"/>
</dbReference>
<evidence type="ECO:0000259" key="1">
    <source>
        <dbReference type="PROSITE" id="PS50943"/>
    </source>
</evidence>
<dbReference type="RefSeq" id="WP_111367521.1">
    <property type="nucleotide sequence ID" value="NZ_VINQ01000022.1"/>
</dbReference>
<dbReference type="PROSITE" id="PS50943">
    <property type="entry name" value="HTH_CROC1"/>
    <property type="match status" value="1"/>
</dbReference>
<sequence>MEQQDTVGSLLKQWRHRRRLSQLDLAIEAEISQRHLSFMETGRAHPSRDMVMQLAEHLGVPLRERNVILNAAGYAPHFPQRPLDAPELSVAREAIDRILRGHLPHPALAVDRHWTLLSANAAVATLLTDVAPHLLEGNVNVLRLSLHPEGLAPRILNLGEWRGHILSRLDHEIEVTADPRLATLRSELLALPCPEAEKRKRSPNRTQEIAVPLRLKSAYGPLSFISTTTIFGTAVDVTLAEVTIESFFPADRETADAVAGGLK</sequence>
<dbReference type="CDD" id="cd00093">
    <property type="entry name" value="HTH_XRE"/>
    <property type="match status" value="1"/>
</dbReference>
<dbReference type="EMBL" id="VINQ01000022">
    <property type="protein sequence ID" value="KAA0909903.1"/>
    <property type="molecule type" value="Genomic_DNA"/>
</dbReference>
<dbReference type="SUPFAM" id="SSF47413">
    <property type="entry name" value="lambda repressor-like DNA-binding domains"/>
    <property type="match status" value="1"/>
</dbReference>
<dbReference type="InterPro" id="IPR041413">
    <property type="entry name" value="MLTR_LBD"/>
</dbReference>
<proteinExistence type="predicted"/>
<name>A0A5A9YY15_9RHOB</name>
<accession>A0A5A9YY15</accession>